<protein>
    <submittedName>
        <fullName evidence="3">Uncharacterized protein</fullName>
    </submittedName>
</protein>
<dbReference type="Pfam" id="PF00078">
    <property type="entry name" value="RVT_1"/>
    <property type="match status" value="1"/>
</dbReference>
<evidence type="ECO:0000313" key="3">
    <source>
        <dbReference type="EMBL" id="KAL0858960.1"/>
    </source>
</evidence>
<dbReference type="Gene3D" id="3.30.420.10">
    <property type="entry name" value="Ribonuclease H-like superfamily/Ribonuclease H"/>
    <property type="match status" value="1"/>
</dbReference>
<name>A0ABR3H326_LOXSC</name>
<reference evidence="3 4" key="1">
    <citation type="submission" date="2024-06" db="EMBL/GenBank/DDBJ databases">
        <title>A chromosome-level genome assembly of beet webworm, Loxostege sticticalis.</title>
        <authorList>
            <person name="Zhang Y."/>
        </authorList>
    </citation>
    <scope>NUCLEOTIDE SEQUENCE [LARGE SCALE GENOMIC DNA]</scope>
    <source>
        <strain evidence="3">AQ026</strain>
        <tissue evidence="3">Whole body</tissue>
    </source>
</reference>
<dbReference type="Proteomes" id="UP001549920">
    <property type="component" value="Unassembled WGS sequence"/>
</dbReference>
<dbReference type="InterPro" id="IPR002156">
    <property type="entry name" value="RNaseH_domain"/>
</dbReference>
<feature type="domain" description="RNase H type-1" evidence="2">
    <location>
        <begin position="385"/>
        <end position="520"/>
    </location>
</feature>
<dbReference type="CDD" id="cd01650">
    <property type="entry name" value="RT_nLTR_like"/>
    <property type="match status" value="1"/>
</dbReference>
<feature type="domain" description="Reverse transcriptase" evidence="1">
    <location>
        <begin position="1"/>
        <end position="220"/>
    </location>
</feature>
<evidence type="ECO:0000259" key="1">
    <source>
        <dbReference type="PROSITE" id="PS50878"/>
    </source>
</evidence>
<dbReference type="InterPro" id="IPR036397">
    <property type="entry name" value="RNaseH_sf"/>
</dbReference>
<organism evidence="3 4">
    <name type="scientific">Loxostege sticticalis</name>
    <name type="common">Beet webworm moth</name>
    <dbReference type="NCBI Taxonomy" id="481309"/>
    <lineage>
        <taxon>Eukaryota</taxon>
        <taxon>Metazoa</taxon>
        <taxon>Ecdysozoa</taxon>
        <taxon>Arthropoda</taxon>
        <taxon>Hexapoda</taxon>
        <taxon>Insecta</taxon>
        <taxon>Pterygota</taxon>
        <taxon>Neoptera</taxon>
        <taxon>Endopterygota</taxon>
        <taxon>Lepidoptera</taxon>
        <taxon>Glossata</taxon>
        <taxon>Ditrysia</taxon>
        <taxon>Pyraloidea</taxon>
        <taxon>Crambidae</taxon>
        <taxon>Pyraustinae</taxon>
        <taxon>Loxostege</taxon>
    </lineage>
</organism>
<dbReference type="PROSITE" id="PS50878">
    <property type="entry name" value="RT_POL"/>
    <property type="match status" value="1"/>
</dbReference>
<sequence length="679" mass="76081">MSKRISFHLETTQNYNPNQYGFKEQKSTTDALQAAIERIQSAKAAGHQVVAVSLDIKAAFDNAWWPLLLHRLRRLNCPKNLYLLTKSYLENRTAVLDYGDATAEKTTTKGCVQGSVCGPMFWNIILDELLETELPHGAHIQAFADDVLLIVEAPTVESVQRTTNEALQTILDWGREAKLTFGPTKTQAIAFTAPSNSAKIVMDRVPIPFASEIKLLGVMIDAKLKFIAHSKYIIAKATKLFKRLSLFVRPTWGAHPETVAIIYKQVIQPIITYAAGIWGGATQYYSVRKALRAFQRQFAIRAVRGFRTVSAAASIALAQFVPLHLAINEIREIHNVKATGTLQDIPADITLRQKIPVRQQLHPADRVSIEFQDAYTQEDVDALTANTPIRIYTDGSKLDSGEVGCAAVIYLPNGKVTSVKLKLGRTVSVFVAELTAIETGLNKIRDSQWRQNISVATDSLSSLKALQDRNNPDPTVSAIHSVLRELRQNHNIQVSFIWVKAHCGIIGNEAADQAAKNAAIQRTATALNEFPISYAKYAIRKRTLALWQSEYETESANSQIFKWFPSINNITEFKKHIGNTFENTQIFTGHGFNKAYLHRFKILDNPTCPCDGTSIQDTSHLIRHCPVFANIRFEHEMTCKNLRIDPYDPMKLITKEQPMETFNALINTIVQKLKKLNNS</sequence>
<keyword evidence="4" id="KW-1185">Reference proteome</keyword>
<dbReference type="PROSITE" id="PS50879">
    <property type="entry name" value="RNASE_H_1"/>
    <property type="match status" value="1"/>
</dbReference>
<comment type="caution">
    <text evidence="3">The sequence shown here is derived from an EMBL/GenBank/DDBJ whole genome shotgun (WGS) entry which is preliminary data.</text>
</comment>
<gene>
    <name evidence="3" type="ORF">ABMA27_010820</name>
</gene>
<evidence type="ECO:0000259" key="2">
    <source>
        <dbReference type="PROSITE" id="PS50879"/>
    </source>
</evidence>
<dbReference type="SUPFAM" id="SSF53098">
    <property type="entry name" value="Ribonuclease H-like"/>
    <property type="match status" value="1"/>
</dbReference>
<dbReference type="PANTHER" id="PTHR33332">
    <property type="entry name" value="REVERSE TRANSCRIPTASE DOMAIN-CONTAINING PROTEIN"/>
    <property type="match status" value="1"/>
</dbReference>
<evidence type="ECO:0000313" key="4">
    <source>
        <dbReference type="Proteomes" id="UP001549920"/>
    </source>
</evidence>
<dbReference type="Pfam" id="PF00075">
    <property type="entry name" value="RNase_H"/>
    <property type="match status" value="1"/>
</dbReference>
<proteinExistence type="predicted"/>
<dbReference type="InterPro" id="IPR012337">
    <property type="entry name" value="RNaseH-like_sf"/>
</dbReference>
<dbReference type="CDD" id="cd09276">
    <property type="entry name" value="Rnase_HI_RT_non_LTR"/>
    <property type="match status" value="1"/>
</dbReference>
<accession>A0ABR3H326</accession>
<dbReference type="EMBL" id="JBEUOH010000028">
    <property type="protein sequence ID" value="KAL0858960.1"/>
    <property type="molecule type" value="Genomic_DNA"/>
</dbReference>
<dbReference type="InterPro" id="IPR000477">
    <property type="entry name" value="RT_dom"/>
</dbReference>